<comment type="caution">
    <text evidence="1">The sequence shown here is derived from an EMBL/GenBank/DDBJ whole genome shotgun (WGS) entry which is preliminary data.</text>
</comment>
<organism evidence="1">
    <name type="scientific">gut metagenome</name>
    <dbReference type="NCBI Taxonomy" id="749906"/>
    <lineage>
        <taxon>unclassified sequences</taxon>
        <taxon>metagenomes</taxon>
        <taxon>organismal metagenomes</taxon>
    </lineage>
</organism>
<dbReference type="AlphaFoldDB" id="J9G1G6"/>
<gene>
    <name evidence="1" type="ORF">EVA_11211</name>
</gene>
<protein>
    <submittedName>
        <fullName evidence="1">Uncharacterized protein</fullName>
    </submittedName>
</protein>
<accession>J9G1G6</accession>
<sequence length="55" mass="6425">MRTTKMNKYNPVTEEVLAELRKALGAEYVKNDAETLERYKTDESPIPIIIICRRL</sequence>
<evidence type="ECO:0000313" key="1">
    <source>
        <dbReference type="EMBL" id="EJX00684.1"/>
    </source>
</evidence>
<reference evidence="1" key="1">
    <citation type="journal article" date="2012" name="PLoS ONE">
        <title>Gene sets for utilization of primary and secondary nutrition supplies in the distal gut of endangered iberian lynx.</title>
        <authorList>
            <person name="Alcaide M."/>
            <person name="Messina E."/>
            <person name="Richter M."/>
            <person name="Bargiela R."/>
            <person name="Peplies J."/>
            <person name="Huws S.A."/>
            <person name="Newbold C.J."/>
            <person name="Golyshin P.N."/>
            <person name="Simon M.A."/>
            <person name="Lopez G."/>
            <person name="Yakimov M.M."/>
            <person name="Ferrer M."/>
        </authorList>
    </citation>
    <scope>NUCLEOTIDE SEQUENCE</scope>
</reference>
<proteinExistence type="predicted"/>
<dbReference type="EMBL" id="AMCI01003271">
    <property type="protein sequence ID" value="EJX00684.1"/>
    <property type="molecule type" value="Genomic_DNA"/>
</dbReference>
<name>J9G1G6_9ZZZZ</name>